<dbReference type="Gene3D" id="1.20.1720.10">
    <property type="entry name" value="Multidrug resistance protein D"/>
    <property type="match status" value="1"/>
</dbReference>
<dbReference type="Pfam" id="PF07690">
    <property type="entry name" value="MFS_1"/>
    <property type="match status" value="1"/>
</dbReference>
<evidence type="ECO:0000256" key="3">
    <source>
        <dbReference type="ARBA" id="ARBA00022475"/>
    </source>
</evidence>
<dbReference type="RefSeq" id="WP_249098696.1">
    <property type="nucleotide sequence ID" value="NZ_JAMAST010000003.1"/>
</dbReference>
<dbReference type="Gene3D" id="1.20.1250.20">
    <property type="entry name" value="MFS general substrate transporter like domains"/>
    <property type="match status" value="1"/>
</dbReference>
<name>A0ABT0MA27_9BACL</name>
<keyword evidence="4 7" id="KW-0812">Transmembrane</keyword>
<keyword evidence="5 7" id="KW-1133">Transmembrane helix</keyword>
<feature type="transmembrane region" description="Helical" evidence="7">
    <location>
        <begin position="57"/>
        <end position="76"/>
    </location>
</feature>
<feature type="transmembrane region" description="Helical" evidence="7">
    <location>
        <begin position="443"/>
        <end position="464"/>
    </location>
</feature>
<dbReference type="PROSITE" id="PS50850">
    <property type="entry name" value="MFS"/>
    <property type="match status" value="1"/>
</dbReference>
<feature type="transmembrane region" description="Helical" evidence="7">
    <location>
        <begin position="226"/>
        <end position="245"/>
    </location>
</feature>
<evidence type="ECO:0000256" key="6">
    <source>
        <dbReference type="ARBA" id="ARBA00023136"/>
    </source>
</evidence>
<feature type="transmembrane region" description="Helical" evidence="7">
    <location>
        <begin position="295"/>
        <end position="315"/>
    </location>
</feature>
<protein>
    <submittedName>
        <fullName evidence="9">DHA2 family efflux MFS transporter permease subunit</fullName>
    </submittedName>
</protein>
<feature type="transmembrane region" description="Helical" evidence="7">
    <location>
        <begin position="265"/>
        <end position="289"/>
    </location>
</feature>
<feature type="transmembrane region" description="Helical" evidence="7">
    <location>
        <begin position="142"/>
        <end position="163"/>
    </location>
</feature>
<comment type="caution">
    <text evidence="9">The sequence shown here is derived from an EMBL/GenBank/DDBJ whole genome shotgun (WGS) entry which is preliminary data.</text>
</comment>
<dbReference type="InterPro" id="IPR004638">
    <property type="entry name" value="EmrB-like"/>
</dbReference>
<keyword evidence="10" id="KW-1185">Reference proteome</keyword>
<evidence type="ECO:0000256" key="5">
    <source>
        <dbReference type="ARBA" id="ARBA00022989"/>
    </source>
</evidence>
<gene>
    <name evidence="9" type="ORF">M3N64_04435</name>
</gene>
<dbReference type="InterPro" id="IPR020846">
    <property type="entry name" value="MFS_dom"/>
</dbReference>
<dbReference type="NCBIfam" id="TIGR00711">
    <property type="entry name" value="efflux_EmrB"/>
    <property type="match status" value="1"/>
</dbReference>
<dbReference type="InterPro" id="IPR036259">
    <property type="entry name" value="MFS_trans_sf"/>
</dbReference>
<sequence>MTTNATAQEIKRGPITVALIIGAFVAILNETLLNIALSDLIQYFHVTTTTVQWLTTAYLLVIGILMPVTALLTGWLTTRQMFLGAMTVFFAGTVICGFAPNFSFLLLGRVIQAAGSGLILPVMMNTILFIYPPEKRGGAMGLIGLVIMFAPALGPTLSGLIIASLSWRWLFYLVLPLAAFSILFAARYLTNVSQVTKPKVDALSVVLSTLGFGGIVYGMGSGAEGGWIAPIFMLIGAVSLVLFVWRQLVIENPILDFRAFRYPMFTLATIILILVMVTLFATMILLPLYLQRALLLSSFAAGLVLLPGGLINGMLSPVMGRLFDKFGPRWLVTPGLLIMCVVIWLFSRMTVSESMLYVIILYAALLIGMSMVMMPVSTTGLNQLPKRLYPHGTAIMNTLQQVAGGVGTALFVGIMAAGQQAYLSKSENPEAPAQALQALVSGMSHAFFFALIVGAVSLLLSLFLKRTIAPAEKEQSQG</sequence>
<feature type="transmembrane region" description="Helical" evidence="7">
    <location>
        <begin position="359"/>
        <end position="381"/>
    </location>
</feature>
<dbReference type="Proteomes" id="UP001203004">
    <property type="component" value="Unassembled WGS sequence"/>
</dbReference>
<dbReference type="PANTHER" id="PTHR42718:SF43">
    <property type="entry name" value="LINCOMYCIN RESISTANCE PROTEIN LMRB"/>
    <property type="match status" value="1"/>
</dbReference>
<keyword evidence="2" id="KW-0813">Transport</keyword>
<dbReference type="SUPFAM" id="SSF103473">
    <property type="entry name" value="MFS general substrate transporter"/>
    <property type="match status" value="1"/>
</dbReference>
<feature type="transmembrane region" description="Helical" evidence="7">
    <location>
        <begin position="169"/>
        <end position="190"/>
    </location>
</feature>
<dbReference type="CDD" id="cd17503">
    <property type="entry name" value="MFS_LmrB_MDR_like"/>
    <property type="match status" value="1"/>
</dbReference>
<feature type="transmembrane region" description="Helical" evidence="7">
    <location>
        <begin position="327"/>
        <end position="347"/>
    </location>
</feature>
<feature type="domain" description="Major facilitator superfamily (MFS) profile" evidence="8">
    <location>
        <begin position="15"/>
        <end position="469"/>
    </location>
</feature>
<proteinExistence type="predicted"/>
<keyword evidence="6 7" id="KW-0472">Membrane</keyword>
<feature type="transmembrane region" description="Helical" evidence="7">
    <location>
        <begin position="15"/>
        <end position="37"/>
    </location>
</feature>
<evidence type="ECO:0000256" key="2">
    <source>
        <dbReference type="ARBA" id="ARBA00022448"/>
    </source>
</evidence>
<evidence type="ECO:0000313" key="9">
    <source>
        <dbReference type="EMBL" id="MCL1631195.1"/>
    </source>
</evidence>
<dbReference type="InterPro" id="IPR011701">
    <property type="entry name" value="MFS"/>
</dbReference>
<feature type="transmembrane region" description="Helical" evidence="7">
    <location>
        <begin position="202"/>
        <end position="220"/>
    </location>
</feature>
<evidence type="ECO:0000256" key="7">
    <source>
        <dbReference type="SAM" id="Phobius"/>
    </source>
</evidence>
<feature type="transmembrane region" description="Helical" evidence="7">
    <location>
        <begin position="110"/>
        <end position="130"/>
    </location>
</feature>
<evidence type="ECO:0000256" key="4">
    <source>
        <dbReference type="ARBA" id="ARBA00022692"/>
    </source>
</evidence>
<reference evidence="9 10" key="1">
    <citation type="submission" date="2022-05" db="EMBL/GenBank/DDBJ databases">
        <title>Sporolactobacillus sp nov CPB3-1, isolated from tree bark (Mangifera indica L.).</title>
        <authorList>
            <person name="Phuengjayaem S."/>
            <person name="Tanasupawat S."/>
        </authorList>
    </citation>
    <scope>NUCLEOTIDE SEQUENCE [LARGE SCALE GENOMIC DNA]</scope>
    <source>
        <strain evidence="9 10">CPB3-1</strain>
    </source>
</reference>
<keyword evidence="3" id="KW-1003">Cell membrane</keyword>
<comment type="subcellular location">
    <subcellularLocation>
        <location evidence="1">Cell membrane</location>
        <topology evidence="1">Multi-pass membrane protein</topology>
    </subcellularLocation>
</comment>
<feature type="transmembrane region" description="Helical" evidence="7">
    <location>
        <begin position="83"/>
        <end position="104"/>
    </location>
</feature>
<evidence type="ECO:0000313" key="10">
    <source>
        <dbReference type="Proteomes" id="UP001203004"/>
    </source>
</evidence>
<dbReference type="PRINTS" id="PR01036">
    <property type="entry name" value="TCRTETB"/>
</dbReference>
<evidence type="ECO:0000256" key="1">
    <source>
        <dbReference type="ARBA" id="ARBA00004651"/>
    </source>
</evidence>
<accession>A0ABT0MA27</accession>
<dbReference type="PANTHER" id="PTHR42718">
    <property type="entry name" value="MAJOR FACILITATOR SUPERFAMILY MULTIDRUG TRANSPORTER MFSC"/>
    <property type="match status" value="1"/>
</dbReference>
<dbReference type="EMBL" id="JAMAST010000003">
    <property type="protein sequence ID" value="MCL1631195.1"/>
    <property type="molecule type" value="Genomic_DNA"/>
</dbReference>
<organism evidence="9 10">
    <name type="scientific">Sporolactobacillus mangiferae</name>
    <dbReference type="NCBI Taxonomy" id="2940498"/>
    <lineage>
        <taxon>Bacteria</taxon>
        <taxon>Bacillati</taxon>
        <taxon>Bacillota</taxon>
        <taxon>Bacilli</taxon>
        <taxon>Bacillales</taxon>
        <taxon>Sporolactobacillaceae</taxon>
        <taxon>Sporolactobacillus</taxon>
    </lineage>
</organism>
<evidence type="ECO:0000259" key="8">
    <source>
        <dbReference type="PROSITE" id="PS50850"/>
    </source>
</evidence>